<comment type="caution">
    <text evidence="2">The sequence shown here is derived from an EMBL/GenBank/DDBJ whole genome shotgun (WGS) entry which is preliminary data.</text>
</comment>
<keyword evidence="3" id="KW-1185">Reference proteome</keyword>
<sequence length="201" mass="23046">MTKSNSMNLKAKKITIIIGVLFIVIYLVCSFLQSNDPISKFFKENKIGDNVVRVQTEELPNLSKILVESDGANFLVFLNNNTVTKVYLGTGTTYPMYSLKDNDITFDMYDTKRIENSRKLLKEIKNKGYVTSINNEIKSKLKYPETFNYITGKSIDLGRTYVFNIKYSANNSYGIPVTYFSKYEYNLLTGEAKHIETINLN</sequence>
<evidence type="ECO:0000313" key="2">
    <source>
        <dbReference type="EMBL" id="MBM6876145.1"/>
    </source>
</evidence>
<keyword evidence="1" id="KW-0472">Membrane</keyword>
<name>A0ABS2G5Z0_FUSMR</name>
<evidence type="ECO:0000313" key="3">
    <source>
        <dbReference type="Proteomes" id="UP000728968"/>
    </source>
</evidence>
<keyword evidence="1" id="KW-0812">Transmembrane</keyword>
<dbReference type="RefSeq" id="WP_204716769.1">
    <property type="nucleotide sequence ID" value="NZ_JACJLT010000194.1"/>
</dbReference>
<organism evidence="2 3">
    <name type="scientific">Fusobacterium mortiferum</name>
    <dbReference type="NCBI Taxonomy" id="850"/>
    <lineage>
        <taxon>Bacteria</taxon>
        <taxon>Fusobacteriati</taxon>
        <taxon>Fusobacteriota</taxon>
        <taxon>Fusobacteriia</taxon>
        <taxon>Fusobacteriales</taxon>
        <taxon>Fusobacteriaceae</taxon>
        <taxon>Fusobacterium</taxon>
    </lineage>
</organism>
<protein>
    <submittedName>
        <fullName evidence="2">Uncharacterized protein</fullName>
    </submittedName>
</protein>
<feature type="transmembrane region" description="Helical" evidence="1">
    <location>
        <begin position="14"/>
        <end position="33"/>
    </location>
</feature>
<reference evidence="2 3" key="1">
    <citation type="journal article" date="2021" name="Sci. Rep.">
        <title>The distribution of antibiotic resistance genes in chicken gut microbiota commensals.</title>
        <authorList>
            <person name="Juricova H."/>
            <person name="Matiasovicova J."/>
            <person name="Kubasova T."/>
            <person name="Cejkova D."/>
            <person name="Rychlik I."/>
        </authorList>
    </citation>
    <scope>NUCLEOTIDE SEQUENCE [LARGE SCALE GENOMIC DNA]</scope>
    <source>
        <strain evidence="2 3">An425</strain>
    </source>
</reference>
<proteinExistence type="predicted"/>
<gene>
    <name evidence="2" type="ORF">H6A04_10910</name>
</gene>
<dbReference type="Proteomes" id="UP000728968">
    <property type="component" value="Unassembled WGS sequence"/>
</dbReference>
<accession>A0ABS2G5Z0</accession>
<evidence type="ECO:0000256" key="1">
    <source>
        <dbReference type="SAM" id="Phobius"/>
    </source>
</evidence>
<dbReference type="EMBL" id="JACJLT010000194">
    <property type="protein sequence ID" value="MBM6876145.1"/>
    <property type="molecule type" value="Genomic_DNA"/>
</dbReference>
<keyword evidence="1" id="KW-1133">Transmembrane helix</keyword>